<dbReference type="GO" id="GO:0003676">
    <property type="term" value="F:nucleic acid binding"/>
    <property type="evidence" value="ECO:0007669"/>
    <property type="project" value="InterPro"/>
</dbReference>
<dbReference type="PROSITE" id="PS50994">
    <property type="entry name" value="INTEGRASE"/>
    <property type="match status" value="1"/>
</dbReference>
<dbReference type="GO" id="GO:0004519">
    <property type="term" value="F:endonuclease activity"/>
    <property type="evidence" value="ECO:0007669"/>
    <property type="project" value="UniProtKB-KW"/>
</dbReference>
<dbReference type="GO" id="GO:0015074">
    <property type="term" value="P:DNA integration"/>
    <property type="evidence" value="ECO:0007669"/>
    <property type="project" value="InterPro"/>
</dbReference>
<evidence type="ECO:0000313" key="10">
    <source>
        <dbReference type="EMBL" id="KAB2612766.1"/>
    </source>
</evidence>
<dbReference type="Gene3D" id="3.10.20.370">
    <property type="match status" value="1"/>
</dbReference>
<dbReference type="PANTHER" id="PTHR37984:SF5">
    <property type="entry name" value="PROTEIN NYNRIN-LIKE"/>
    <property type="match status" value="1"/>
</dbReference>
<accession>A0A5N5GBG6</accession>
<dbReference type="GO" id="GO:0003964">
    <property type="term" value="F:RNA-directed DNA polymerase activity"/>
    <property type="evidence" value="ECO:0007669"/>
    <property type="project" value="UniProtKB-KW"/>
</dbReference>
<dbReference type="Proteomes" id="UP000327157">
    <property type="component" value="Chromosome 9"/>
</dbReference>
<dbReference type="Gene3D" id="3.30.70.270">
    <property type="match status" value="1"/>
</dbReference>
<evidence type="ECO:0008006" key="12">
    <source>
        <dbReference type="Google" id="ProtNLM"/>
    </source>
</evidence>
<dbReference type="CDD" id="cd09274">
    <property type="entry name" value="RNase_HI_RT_Ty3"/>
    <property type="match status" value="1"/>
</dbReference>
<dbReference type="InterPro" id="IPR000953">
    <property type="entry name" value="Chromo/chromo_shadow_dom"/>
</dbReference>
<keyword evidence="11" id="KW-1185">Reference proteome</keyword>
<reference evidence="11" key="2">
    <citation type="submission" date="2019-10" db="EMBL/GenBank/DDBJ databases">
        <title>A de novo genome assembly of a pear dwarfing rootstock.</title>
        <authorList>
            <person name="Wang F."/>
            <person name="Wang J."/>
            <person name="Li S."/>
            <person name="Zhang Y."/>
            <person name="Fang M."/>
            <person name="Ma L."/>
            <person name="Zhao Y."/>
            <person name="Jiang S."/>
        </authorList>
    </citation>
    <scope>NUCLEOTIDE SEQUENCE [LARGE SCALE GENOMIC DNA]</scope>
</reference>
<dbReference type="Pfam" id="PF17917">
    <property type="entry name" value="RT_RNaseH"/>
    <property type="match status" value="1"/>
</dbReference>
<dbReference type="InterPro" id="IPR056924">
    <property type="entry name" value="SH3_Tf2-1"/>
</dbReference>
<evidence type="ECO:0000259" key="9">
    <source>
        <dbReference type="PROSITE" id="PS50994"/>
    </source>
</evidence>
<dbReference type="InterPro" id="IPR001584">
    <property type="entry name" value="Integrase_cat-core"/>
</dbReference>
<feature type="domain" description="Integrase catalytic" evidence="9">
    <location>
        <begin position="692"/>
        <end position="863"/>
    </location>
</feature>
<dbReference type="Gene3D" id="3.10.10.10">
    <property type="entry name" value="HIV Type 1 Reverse Transcriptase, subunit A, domain 1"/>
    <property type="match status" value="1"/>
</dbReference>
<evidence type="ECO:0000256" key="6">
    <source>
        <dbReference type="ARBA" id="ARBA00022918"/>
    </source>
</evidence>
<keyword evidence="2" id="KW-0548">Nucleotidyltransferase</keyword>
<dbReference type="PANTHER" id="PTHR37984">
    <property type="entry name" value="PROTEIN CBG26694"/>
    <property type="match status" value="1"/>
</dbReference>
<reference evidence="10 11" key="1">
    <citation type="submission" date="2019-09" db="EMBL/GenBank/DDBJ databases">
        <authorList>
            <person name="Ou C."/>
        </authorList>
    </citation>
    <scope>NUCLEOTIDE SEQUENCE [LARGE SCALE GENOMIC DNA]</scope>
    <source>
        <strain evidence="10">S2</strain>
        <tissue evidence="10">Leaf</tissue>
    </source>
</reference>
<keyword evidence="6" id="KW-0695">RNA-directed DNA polymerase</keyword>
<comment type="caution">
    <text evidence="10">The sequence shown here is derived from an EMBL/GenBank/DDBJ whole genome shotgun (WGS) entry which is preliminary data.</text>
</comment>
<dbReference type="PROSITE" id="PS50013">
    <property type="entry name" value="CHROMO_2"/>
    <property type="match status" value="1"/>
</dbReference>
<sequence>MPRATTTSRISVMDGRVAELENSMASLKASVDASMDALLSLIDNAVAATLDTKLQIYFEQFRRELHFCPSSSGPPVPMVPDCSDPSASAPDIRPPSPNRFGGDHPPRPPWPQRIDCFLGGLKKELKFDVKLLKPATVHDGIAIAVQLDAKFTEFKSSQVKPSPVLKHQLVSALTPPPVPPRPGNLPVKRLSLEEGHKCGLKQLLMLDLLDGVDECLTEELPETSELYHMALSACAFYGTTASQPLQTMKVEGLLKGHSVKILLDSGRCDAMLGVHWLSSVSPVLWDFQLLTMEFSKGAQKFKLFHSPSTVPFIQELPLHNVDKELNSSNFGLCLYSLDTTQLGSSTLNSSQLQELQALLGEFEAIFELPTKLPPSRSLDHSITLAPGAKPPNLRPYHYGPLQKTEIEKAMQELLDAGFIRASHSPFSFPVLLVKKKEGTWRITSWQHHLVHLKEVLTVLHKNQLYLKKSKCSFGQSSVEYLGHIVSQDGVAADPSKLQAIQQWPQPRNVKELRGFLGLTEGFAWNDSANEAFRQLKSIMSSPQVLALPDFSQTFVVECDASGNGIGAVLQQNHRPIAFFSQALGPRNQALSTYEKELIAIVHAIRKWQNYLQGRHFVIKTDHSSLKYFLGQRTNTQFQQKWVAKLLGFDYEIQYRSGKENTVADSLSRIPDHQELVAGDNMELWRIKLMEEHHCTPAAGHQGVAKTYQRIKKGMDFIVGLPNCKAKSVIMVIVDRLSKYSHFIALAHPYNASIVAQLFIEHVFRLHGMPNSIVSDRDPVFVSAFWKELFRLQGSKLCMSSGYHPQTDGQTEVMNRCLETYLRCFVGGQPRKWVQWLPWAEWCFNTAYHTSSKYTPFEVVYGFSPPYIVPHEVGSTKVASVEQCMIERDGLLSVLKTNLQLAQNRMKVQADKKRTERHFNVGDMVYLKLVPYQLHSLVNHSYHKLQPRFYGPYAVIEKIGVVAYKLQLPEGSKIHPVFHVSCLKKQVGNNVIPQIELPLVSEDGLVQDIPATILSRRMYKKGSVAGVQLLVHWQGKEAAEATWEDFDEFQERFPDFVV</sequence>
<dbReference type="GO" id="GO:0016787">
    <property type="term" value="F:hydrolase activity"/>
    <property type="evidence" value="ECO:0007669"/>
    <property type="project" value="UniProtKB-KW"/>
</dbReference>
<keyword evidence="3" id="KW-0540">Nuclease</keyword>
<gene>
    <name evidence="10" type="ORF">D8674_035082</name>
</gene>
<dbReference type="InterPro" id="IPR043502">
    <property type="entry name" value="DNA/RNA_pol_sf"/>
</dbReference>
<protein>
    <recommendedName>
        <fullName evidence="12">Integrase catalytic domain-containing protein</fullName>
    </recommendedName>
</protein>
<evidence type="ECO:0000256" key="2">
    <source>
        <dbReference type="ARBA" id="ARBA00022695"/>
    </source>
</evidence>
<dbReference type="InterPro" id="IPR016197">
    <property type="entry name" value="Chromo-like_dom_sf"/>
</dbReference>
<dbReference type="SUPFAM" id="SSF56672">
    <property type="entry name" value="DNA/RNA polymerases"/>
    <property type="match status" value="1"/>
</dbReference>
<evidence type="ECO:0000256" key="1">
    <source>
        <dbReference type="ARBA" id="ARBA00022679"/>
    </source>
</evidence>
<evidence type="ECO:0000256" key="5">
    <source>
        <dbReference type="ARBA" id="ARBA00022801"/>
    </source>
</evidence>
<proteinExistence type="predicted"/>
<dbReference type="OrthoDB" id="1166716at2759"/>
<dbReference type="SUPFAM" id="SSF54160">
    <property type="entry name" value="Chromo domain-like"/>
    <property type="match status" value="1"/>
</dbReference>
<dbReference type="InterPro" id="IPR050951">
    <property type="entry name" value="Retrovirus_Pol_polyprotein"/>
</dbReference>
<dbReference type="Pfam" id="PF24626">
    <property type="entry name" value="SH3_Tf2-1"/>
    <property type="match status" value="1"/>
</dbReference>
<name>A0A5N5GBG6_9ROSA</name>
<dbReference type="AlphaFoldDB" id="A0A5N5GBG6"/>
<evidence type="ECO:0000259" key="8">
    <source>
        <dbReference type="PROSITE" id="PS50013"/>
    </source>
</evidence>
<dbReference type="SUPFAM" id="SSF53098">
    <property type="entry name" value="Ribonuclease H-like"/>
    <property type="match status" value="1"/>
</dbReference>
<keyword evidence="4" id="KW-0255">Endonuclease</keyword>
<dbReference type="EMBL" id="SMOL01000458">
    <property type="protein sequence ID" value="KAB2612766.1"/>
    <property type="molecule type" value="Genomic_DNA"/>
</dbReference>
<dbReference type="InterPro" id="IPR036397">
    <property type="entry name" value="RNaseH_sf"/>
</dbReference>
<evidence type="ECO:0000256" key="3">
    <source>
        <dbReference type="ARBA" id="ARBA00022722"/>
    </source>
</evidence>
<keyword evidence="1" id="KW-0808">Transferase</keyword>
<dbReference type="InterPro" id="IPR041373">
    <property type="entry name" value="RT_RNaseH"/>
</dbReference>
<dbReference type="Gene3D" id="3.30.420.10">
    <property type="entry name" value="Ribonuclease H-like superfamily/Ribonuclease H"/>
    <property type="match status" value="1"/>
</dbReference>
<dbReference type="InterPro" id="IPR012337">
    <property type="entry name" value="RNaseH-like_sf"/>
</dbReference>
<evidence type="ECO:0000256" key="4">
    <source>
        <dbReference type="ARBA" id="ARBA00022759"/>
    </source>
</evidence>
<feature type="domain" description="Chromo" evidence="8">
    <location>
        <begin position="1007"/>
        <end position="1057"/>
    </location>
</feature>
<reference evidence="10 11" key="3">
    <citation type="submission" date="2019-11" db="EMBL/GenBank/DDBJ databases">
        <title>A de novo genome assembly of a pear dwarfing rootstock.</title>
        <authorList>
            <person name="Wang F."/>
            <person name="Wang J."/>
            <person name="Li S."/>
            <person name="Zhang Y."/>
            <person name="Fang M."/>
            <person name="Ma L."/>
            <person name="Zhao Y."/>
            <person name="Jiang S."/>
        </authorList>
    </citation>
    <scope>NUCLEOTIDE SEQUENCE [LARGE SCALE GENOMIC DNA]</scope>
    <source>
        <strain evidence="10">S2</strain>
        <tissue evidence="10">Leaf</tissue>
    </source>
</reference>
<organism evidence="10 11">
    <name type="scientific">Pyrus ussuriensis x Pyrus communis</name>
    <dbReference type="NCBI Taxonomy" id="2448454"/>
    <lineage>
        <taxon>Eukaryota</taxon>
        <taxon>Viridiplantae</taxon>
        <taxon>Streptophyta</taxon>
        <taxon>Embryophyta</taxon>
        <taxon>Tracheophyta</taxon>
        <taxon>Spermatophyta</taxon>
        <taxon>Magnoliopsida</taxon>
        <taxon>eudicotyledons</taxon>
        <taxon>Gunneridae</taxon>
        <taxon>Pentapetalae</taxon>
        <taxon>rosids</taxon>
        <taxon>fabids</taxon>
        <taxon>Rosales</taxon>
        <taxon>Rosaceae</taxon>
        <taxon>Amygdaloideae</taxon>
        <taxon>Maleae</taxon>
        <taxon>Pyrus</taxon>
    </lineage>
</organism>
<dbReference type="InterPro" id="IPR043128">
    <property type="entry name" value="Rev_trsase/Diguanyl_cyclase"/>
</dbReference>
<evidence type="ECO:0000313" key="11">
    <source>
        <dbReference type="Proteomes" id="UP000327157"/>
    </source>
</evidence>
<dbReference type="FunFam" id="3.10.20.370:FF:000001">
    <property type="entry name" value="Retrovirus-related Pol polyprotein from transposon 17.6-like protein"/>
    <property type="match status" value="1"/>
</dbReference>
<keyword evidence="5" id="KW-0378">Hydrolase</keyword>
<evidence type="ECO:0000256" key="7">
    <source>
        <dbReference type="SAM" id="MobiDB-lite"/>
    </source>
</evidence>
<feature type="region of interest" description="Disordered" evidence="7">
    <location>
        <begin position="76"/>
        <end position="109"/>
    </location>
</feature>